<feature type="compositionally biased region" description="Pro residues" evidence="1">
    <location>
        <begin position="230"/>
        <end position="241"/>
    </location>
</feature>
<dbReference type="AlphaFoldDB" id="A0A1T4RNQ5"/>
<dbReference type="Proteomes" id="UP000190637">
    <property type="component" value="Unassembled WGS sequence"/>
</dbReference>
<organism evidence="3 4">
    <name type="scientific">Marinactinospora thermotolerans DSM 45154</name>
    <dbReference type="NCBI Taxonomy" id="1122192"/>
    <lineage>
        <taxon>Bacteria</taxon>
        <taxon>Bacillati</taxon>
        <taxon>Actinomycetota</taxon>
        <taxon>Actinomycetes</taxon>
        <taxon>Streptosporangiales</taxon>
        <taxon>Nocardiopsidaceae</taxon>
        <taxon>Marinactinospora</taxon>
    </lineage>
</organism>
<feature type="region of interest" description="Disordered" evidence="1">
    <location>
        <begin position="323"/>
        <end position="347"/>
    </location>
</feature>
<dbReference type="EMBL" id="FUWS01000007">
    <property type="protein sequence ID" value="SKA17507.1"/>
    <property type="molecule type" value="Genomic_DNA"/>
</dbReference>
<proteinExistence type="predicted"/>
<sequence>MRKPHTKWTTLAGAATVSLAGFLACAAPAAAVATVAEQPSPPWSAIRPGSAIAYRIDGFDIGYLPSALQEDNYAISAQARTEQEGGRTAYVSWLLGGQTHARVAIMRSETLQDLDGLREEHFADLDQDSLRKVTEGGRTSYLSEGTGHMFWVDEPGVAVSVFLEPQMWDSAELARVGSSIRQSRFAGVQIPNNPILSGALPSSEGTAQDEPLARPATNKPEQGPASNPGIPVPPAAPPAGAPVPSEQEAPPSRPRPNAVTDQQIRQCLADKLSAPASSGEAQGEPAWDEALWLQAEAPARDAAITSCSDQLRVERWRVEEAVAPLEQEPAEEDNAEEAPRPGPGLTMPPFDSWNLLFWL</sequence>
<dbReference type="OrthoDB" id="3436537at2"/>
<name>A0A1T4RNQ5_9ACTN</name>
<gene>
    <name evidence="3" type="ORF">SAMN02745673_02835</name>
</gene>
<feature type="chain" id="PRO_5012707502" evidence="2">
    <location>
        <begin position="27"/>
        <end position="359"/>
    </location>
</feature>
<keyword evidence="2" id="KW-0732">Signal</keyword>
<evidence type="ECO:0000313" key="4">
    <source>
        <dbReference type="Proteomes" id="UP000190637"/>
    </source>
</evidence>
<evidence type="ECO:0000256" key="1">
    <source>
        <dbReference type="SAM" id="MobiDB-lite"/>
    </source>
</evidence>
<feature type="signal peptide" evidence="2">
    <location>
        <begin position="1"/>
        <end position="26"/>
    </location>
</feature>
<dbReference type="STRING" id="1122192.SAMN02745673_02835"/>
<evidence type="ECO:0000313" key="3">
    <source>
        <dbReference type="EMBL" id="SKA17507.1"/>
    </source>
</evidence>
<keyword evidence="4" id="KW-1185">Reference proteome</keyword>
<feature type="region of interest" description="Disordered" evidence="1">
    <location>
        <begin position="191"/>
        <end position="260"/>
    </location>
</feature>
<dbReference type="RefSeq" id="WP_078762152.1">
    <property type="nucleotide sequence ID" value="NZ_FUWS01000007.1"/>
</dbReference>
<evidence type="ECO:0000256" key="2">
    <source>
        <dbReference type="SAM" id="SignalP"/>
    </source>
</evidence>
<dbReference type="PROSITE" id="PS51257">
    <property type="entry name" value="PROKAR_LIPOPROTEIN"/>
    <property type="match status" value="1"/>
</dbReference>
<protein>
    <submittedName>
        <fullName evidence="3">Uncharacterized protein</fullName>
    </submittedName>
</protein>
<accession>A0A1T4RNQ5</accession>
<reference evidence="3 4" key="1">
    <citation type="submission" date="2017-02" db="EMBL/GenBank/DDBJ databases">
        <authorList>
            <person name="Peterson S.W."/>
        </authorList>
    </citation>
    <scope>NUCLEOTIDE SEQUENCE [LARGE SCALE GENOMIC DNA]</scope>
    <source>
        <strain evidence="3 4">DSM 45154</strain>
    </source>
</reference>